<dbReference type="Proteomes" id="UP000250235">
    <property type="component" value="Unassembled WGS sequence"/>
</dbReference>
<gene>
    <name evidence="2" type="ORF">F511_05473</name>
</gene>
<accession>A0A2Z7BD80</accession>
<name>A0A2Z7BD80_9LAMI</name>
<proteinExistence type="predicted"/>
<evidence type="ECO:0000313" key="3">
    <source>
        <dbReference type="Proteomes" id="UP000250235"/>
    </source>
</evidence>
<feature type="region of interest" description="Disordered" evidence="1">
    <location>
        <begin position="1"/>
        <end position="58"/>
    </location>
</feature>
<evidence type="ECO:0000256" key="1">
    <source>
        <dbReference type="SAM" id="MobiDB-lite"/>
    </source>
</evidence>
<sequence length="81" mass="8650">MSSHNQPQVAYPPPATAYPAETQGGFMAPPPPAGYPTKDGREGQIQAPHATTKSRGDGFWKGCCELTTRLSESYKGIEQGI</sequence>
<evidence type="ECO:0000313" key="2">
    <source>
        <dbReference type="EMBL" id="KZV31369.1"/>
    </source>
</evidence>
<keyword evidence="3" id="KW-1185">Reference proteome</keyword>
<reference evidence="2 3" key="1">
    <citation type="journal article" date="2015" name="Proc. Natl. Acad. Sci. U.S.A.">
        <title>The resurrection genome of Boea hygrometrica: A blueprint for survival of dehydration.</title>
        <authorList>
            <person name="Xiao L."/>
            <person name="Yang G."/>
            <person name="Zhang L."/>
            <person name="Yang X."/>
            <person name="Zhao S."/>
            <person name="Ji Z."/>
            <person name="Zhou Q."/>
            <person name="Hu M."/>
            <person name="Wang Y."/>
            <person name="Chen M."/>
            <person name="Xu Y."/>
            <person name="Jin H."/>
            <person name="Xiao X."/>
            <person name="Hu G."/>
            <person name="Bao F."/>
            <person name="Hu Y."/>
            <person name="Wan P."/>
            <person name="Li L."/>
            <person name="Deng X."/>
            <person name="Kuang T."/>
            <person name="Xiang C."/>
            <person name="Zhu J.K."/>
            <person name="Oliver M.J."/>
            <person name="He Y."/>
        </authorList>
    </citation>
    <scope>NUCLEOTIDE SEQUENCE [LARGE SCALE GENOMIC DNA]</scope>
    <source>
        <strain evidence="3">cv. XS01</strain>
    </source>
</reference>
<organism evidence="2 3">
    <name type="scientific">Dorcoceras hygrometricum</name>
    <dbReference type="NCBI Taxonomy" id="472368"/>
    <lineage>
        <taxon>Eukaryota</taxon>
        <taxon>Viridiplantae</taxon>
        <taxon>Streptophyta</taxon>
        <taxon>Embryophyta</taxon>
        <taxon>Tracheophyta</taxon>
        <taxon>Spermatophyta</taxon>
        <taxon>Magnoliopsida</taxon>
        <taxon>eudicotyledons</taxon>
        <taxon>Gunneridae</taxon>
        <taxon>Pentapetalae</taxon>
        <taxon>asterids</taxon>
        <taxon>lamiids</taxon>
        <taxon>Lamiales</taxon>
        <taxon>Gesneriaceae</taxon>
        <taxon>Didymocarpoideae</taxon>
        <taxon>Trichosporeae</taxon>
        <taxon>Loxocarpinae</taxon>
        <taxon>Dorcoceras</taxon>
    </lineage>
</organism>
<dbReference type="OrthoDB" id="785836at2759"/>
<protein>
    <submittedName>
        <fullName evidence="2">Uncharacterized protein</fullName>
    </submittedName>
</protein>
<dbReference type="EMBL" id="KV007509">
    <property type="protein sequence ID" value="KZV31369.1"/>
    <property type="molecule type" value="Genomic_DNA"/>
</dbReference>
<dbReference type="AlphaFoldDB" id="A0A2Z7BD80"/>